<evidence type="ECO:0000256" key="7">
    <source>
        <dbReference type="SAM" id="SignalP"/>
    </source>
</evidence>
<feature type="chain" id="PRO_5046613507" description="Gram-positive cocci surface proteins LPxTG domain-containing protein" evidence="7">
    <location>
        <begin position="28"/>
        <end position="289"/>
    </location>
</feature>
<dbReference type="PROSITE" id="PS50847">
    <property type="entry name" value="GRAM_POS_ANCHORING"/>
    <property type="match status" value="1"/>
</dbReference>
<evidence type="ECO:0000256" key="2">
    <source>
        <dbReference type="ARBA" id="ARBA00022525"/>
    </source>
</evidence>
<keyword evidence="3 7" id="KW-0732">Signal</keyword>
<keyword evidence="6" id="KW-0812">Transmembrane</keyword>
<keyword evidence="1" id="KW-0134">Cell wall</keyword>
<feature type="region of interest" description="Disordered" evidence="5">
    <location>
        <begin position="134"/>
        <end position="253"/>
    </location>
</feature>
<dbReference type="Proteomes" id="UP001052739">
    <property type="component" value="Unassembled WGS sequence"/>
</dbReference>
<organism evidence="9 10">
    <name type="scientific">Streptomyces hydrogenans</name>
    <dbReference type="NCBI Taxonomy" id="1873719"/>
    <lineage>
        <taxon>Bacteria</taxon>
        <taxon>Bacillati</taxon>
        <taxon>Actinomycetota</taxon>
        <taxon>Actinomycetes</taxon>
        <taxon>Kitasatosporales</taxon>
        <taxon>Streptomycetaceae</taxon>
        <taxon>Streptomyces</taxon>
    </lineage>
</organism>
<evidence type="ECO:0000256" key="3">
    <source>
        <dbReference type="ARBA" id="ARBA00022729"/>
    </source>
</evidence>
<evidence type="ECO:0000259" key="8">
    <source>
        <dbReference type="PROSITE" id="PS50847"/>
    </source>
</evidence>
<feature type="transmembrane region" description="Helical" evidence="6">
    <location>
        <begin position="262"/>
        <end position="281"/>
    </location>
</feature>
<accession>A0ABQ3P6D7</accession>
<evidence type="ECO:0000313" key="10">
    <source>
        <dbReference type="Proteomes" id="UP001052739"/>
    </source>
</evidence>
<dbReference type="EMBL" id="BNDW01000019">
    <property type="protein sequence ID" value="GHI20578.1"/>
    <property type="molecule type" value="Genomic_DNA"/>
</dbReference>
<dbReference type="InterPro" id="IPR019931">
    <property type="entry name" value="LPXTG_anchor"/>
</dbReference>
<evidence type="ECO:0000313" key="9">
    <source>
        <dbReference type="EMBL" id="GHI20578.1"/>
    </source>
</evidence>
<comment type="caution">
    <text evidence="9">The sequence shown here is derived from an EMBL/GenBank/DDBJ whole genome shotgun (WGS) entry which is preliminary data.</text>
</comment>
<evidence type="ECO:0000256" key="4">
    <source>
        <dbReference type="ARBA" id="ARBA00023088"/>
    </source>
</evidence>
<proteinExistence type="predicted"/>
<dbReference type="NCBIfam" id="TIGR01167">
    <property type="entry name" value="LPXTG_anchor"/>
    <property type="match status" value="1"/>
</dbReference>
<gene>
    <name evidence="9" type="ORF">Shyd_19490</name>
</gene>
<feature type="signal peptide" evidence="7">
    <location>
        <begin position="1"/>
        <end position="27"/>
    </location>
</feature>
<keyword evidence="2" id="KW-0964">Secreted</keyword>
<evidence type="ECO:0000256" key="5">
    <source>
        <dbReference type="SAM" id="MobiDB-lite"/>
    </source>
</evidence>
<sequence length="289" mass="28205">MRRSLIPAATLVAAMAGSLILAGPASATGGKTYELPLHQDTPIAAADFQQGECPDTIPADKDGWHFVIPGGGVDFVKLTVTFDGGAPVEITSFGPPKDDHAYVASEAGAKLTSAVAIVDGEVKQGFFNLSHTCAATGGSTGETTTGETTTGETTTGETTTGETTTGETTTGETTTGETTTGETTTGETTTGETTTGESTATGETTATGGSSATGETTTGETTTTGGSTTGGTATGEATTGGTDVKGGSEEGNLAETGAGAPIGAMAGVAAALAAAGAFLVMRRRKAAQN</sequence>
<protein>
    <recommendedName>
        <fullName evidence="8">Gram-positive cocci surface proteins LPxTG domain-containing protein</fullName>
    </recommendedName>
</protein>
<evidence type="ECO:0000256" key="6">
    <source>
        <dbReference type="SAM" id="Phobius"/>
    </source>
</evidence>
<keyword evidence="4" id="KW-0572">Peptidoglycan-anchor</keyword>
<feature type="domain" description="Gram-positive cocci surface proteins LPxTG" evidence="8">
    <location>
        <begin position="253"/>
        <end position="289"/>
    </location>
</feature>
<evidence type="ECO:0000256" key="1">
    <source>
        <dbReference type="ARBA" id="ARBA00022512"/>
    </source>
</evidence>
<name>A0ABQ3P6D7_9ACTN</name>
<dbReference type="RefSeq" id="WP_226651575.1">
    <property type="nucleotide sequence ID" value="NZ_BNBS01000123.1"/>
</dbReference>
<feature type="compositionally biased region" description="Low complexity" evidence="5">
    <location>
        <begin position="141"/>
        <end position="226"/>
    </location>
</feature>
<keyword evidence="6" id="KW-0472">Membrane</keyword>
<reference evidence="9" key="1">
    <citation type="submission" date="2024-05" db="EMBL/GenBank/DDBJ databases">
        <title>Whole genome shotgun sequence of Streptomyces hydrogenans NBRC 13475.</title>
        <authorList>
            <person name="Komaki H."/>
            <person name="Tamura T."/>
        </authorList>
    </citation>
    <scope>NUCLEOTIDE SEQUENCE</scope>
    <source>
        <strain evidence="9">NBRC 13475</strain>
    </source>
</reference>
<keyword evidence="6" id="KW-1133">Transmembrane helix</keyword>
<keyword evidence="10" id="KW-1185">Reference proteome</keyword>